<feature type="compositionally biased region" description="Acidic residues" evidence="5">
    <location>
        <begin position="110"/>
        <end position="137"/>
    </location>
</feature>
<dbReference type="OrthoDB" id="109543at2759"/>
<dbReference type="GO" id="GO:0003950">
    <property type="term" value="F:NAD+ poly-ADP-ribosyltransferase activity"/>
    <property type="evidence" value="ECO:0007669"/>
    <property type="project" value="InterPro"/>
</dbReference>
<keyword evidence="3" id="KW-0548">Nucleotidyltransferase</keyword>
<dbReference type="Gene3D" id="3.10.110.10">
    <property type="entry name" value="Ubiquitin Conjugating Enzyme"/>
    <property type="match status" value="1"/>
</dbReference>
<sequence length="1201" mass="134581">MPRKKFIQDLESAQASSTNGDIYDLQRGEDDGTFTFVITHDKLDQPATVNVMINELSDYPSRHEYMIYTSDDTPNHVGQVLQDHLPSTASKSIQELFQCIRTALNKVDSDTQDSDLQSEDDNDDADDASAWDPDEEYVNAPIHDQGRRTSSGLPMPAPVANKIRQDLRAVKEAGFRVGIIGHIFTQNTPGIISISCKVKKLGISQEAMKAWQLRPNEYLTLLIRYPNGYRNADDIKQSKRNMFEVRLRVCDTYKPSQQEAINTFVMTQKDMEDQAGTGVKQHSRDTFISSTINTLVGERLAKLMMYRDEGLTWAGAEQFYNDVQGRPHDDLRYDQYKRIGECGDHKAFPDIVMADHMATTKSVHKSVSFPLVAMQFALRHFVRCTEFCLICHRTLPSEIEALKPYVCDNPLCLYQYMSLGFGPSIDHEIITQPLVIDLLISFCYSSAANGVLKNFPVGLAITVPFSFTDFNTGNLTKIGKNSNDGRGSHEHKAKIDQMTLEMLLDDASVACPFVPGDWVVCRPEQGLARPLHFRIAETTYYPTIKVGQPVSVAITPQDAPDPRIAPAYRPNAPQADTTPTLMAAEGWVDVFVQKYDVDIDTLDDQNKRGAIKFLLDTLPNVNEMQQYIQQSGNKRLGTWIDRISPSAASVLRWIVASNRACIVQVDELAPPGSDGQDIPAYMTKHSEGEYEKEERVKGMKGWMQFRFAMGAPDKEQRFLQQVRSTSQRRNSRFPTIFAWHGSRIGNWHSIIREGLHFKNVLNGRAFGDGVYHSQELQTSLGYCQSYHSYGGITPGGVDWPSSILQITTALSLNELVNAPDEYVKAQPHLVIANLDWIQTRYLFVKVKSTTTFLLEIEATIDDPLPLDPSMFPKGNEGALELPKSATKVLATGATPRKRKSPRSSSAKAMVKKSLRGSGTRDDPMDLDDDDRSSVATDDEDQQALIDMVDVIEIDDEPSPTLGAQRNDSKIDLFAMTKYRPGQLDFSTLPQMPEPTYASVVNSKRLQNDFKTLLKLQQSTPAHELGWYIDPDKIENMYQWIVEMHSFDNFVQPNGQPILLAGDMDRAKITSIVFEIRFGPNYPFQPPFVRIIRPRFLGFREGGGGHVTIGGALCMELLTNTGWTSVSTIDAVLMQIRLAIGTTEPPARLMMSTNNHGGVAHTSDYGVHEAIEAYKRACRTHGWDVPEDLKTLQADYAKAGIH</sequence>
<evidence type="ECO:0000313" key="8">
    <source>
        <dbReference type="Proteomes" id="UP000799538"/>
    </source>
</evidence>
<dbReference type="InterPro" id="IPR051838">
    <property type="entry name" value="ARTD_PARP"/>
</dbReference>
<dbReference type="Gene3D" id="3.90.228.10">
    <property type="match status" value="1"/>
</dbReference>
<dbReference type="GO" id="GO:0016779">
    <property type="term" value="F:nucleotidyltransferase activity"/>
    <property type="evidence" value="ECO:0007669"/>
    <property type="project" value="UniProtKB-KW"/>
</dbReference>
<protein>
    <recommendedName>
        <fullName evidence="6">UBC core domain-containing protein</fullName>
    </recommendedName>
</protein>
<evidence type="ECO:0000313" key="7">
    <source>
        <dbReference type="EMBL" id="KAF2227592.1"/>
    </source>
</evidence>
<dbReference type="PROSITE" id="PS50127">
    <property type="entry name" value="UBC_2"/>
    <property type="match status" value="1"/>
</dbReference>
<feature type="region of interest" description="Disordered" evidence="5">
    <location>
        <begin position="108"/>
        <end position="156"/>
    </location>
</feature>
<feature type="compositionally biased region" description="Acidic residues" evidence="5">
    <location>
        <begin position="924"/>
        <end position="941"/>
    </location>
</feature>
<dbReference type="PANTHER" id="PTHR21328">
    <property type="entry name" value="POLY ADP-RIBOSE POLYMERASE FAMILY, MEMBER PARP"/>
    <property type="match status" value="1"/>
</dbReference>
<evidence type="ECO:0000259" key="6">
    <source>
        <dbReference type="PROSITE" id="PS50127"/>
    </source>
</evidence>
<name>A0A6A6GPA9_9PEZI</name>
<accession>A0A6A6GPA9</accession>
<dbReference type="InterPro" id="IPR016135">
    <property type="entry name" value="UBQ-conjugating_enzyme/RWD"/>
</dbReference>
<organism evidence="7 8">
    <name type="scientific">Elsinoe ampelina</name>
    <dbReference type="NCBI Taxonomy" id="302913"/>
    <lineage>
        <taxon>Eukaryota</taxon>
        <taxon>Fungi</taxon>
        <taxon>Dikarya</taxon>
        <taxon>Ascomycota</taxon>
        <taxon>Pezizomycotina</taxon>
        <taxon>Dothideomycetes</taxon>
        <taxon>Dothideomycetidae</taxon>
        <taxon>Myriangiales</taxon>
        <taxon>Elsinoaceae</taxon>
        <taxon>Elsinoe</taxon>
    </lineage>
</organism>
<feature type="region of interest" description="Disordered" evidence="5">
    <location>
        <begin position="864"/>
        <end position="941"/>
    </location>
</feature>
<keyword evidence="1" id="KW-0328">Glycosyltransferase</keyword>
<dbReference type="InterPro" id="IPR000608">
    <property type="entry name" value="UBC"/>
</dbReference>
<gene>
    <name evidence="7" type="ORF">BDZ85DRAFT_254551</name>
</gene>
<dbReference type="Pfam" id="PF00644">
    <property type="entry name" value="PARP"/>
    <property type="match status" value="1"/>
</dbReference>
<keyword evidence="2" id="KW-0808">Transferase</keyword>
<proteinExistence type="predicted"/>
<dbReference type="InterPro" id="IPR012317">
    <property type="entry name" value="Poly(ADP-ribose)pol_cat_dom"/>
</dbReference>
<dbReference type="AlphaFoldDB" id="A0A6A6GPA9"/>
<keyword evidence="8" id="KW-1185">Reference proteome</keyword>
<evidence type="ECO:0000256" key="3">
    <source>
        <dbReference type="ARBA" id="ARBA00022695"/>
    </source>
</evidence>
<dbReference type="CDD" id="cd23802">
    <property type="entry name" value="UBCc_UBE2Q"/>
    <property type="match status" value="1"/>
</dbReference>
<feature type="domain" description="UBC core" evidence="6">
    <location>
        <begin position="1000"/>
        <end position="1178"/>
    </location>
</feature>
<dbReference type="Proteomes" id="UP000799538">
    <property type="component" value="Unassembled WGS sequence"/>
</dbReference>
<dbReference type="SUPFAM" id="SSF54495">
    <property type="entry name" value="UBC-like"/>
    <property type="match status" value="1"/>
</dbReference>
<evidence type="ECO:0000256" key="1">
    <source>
        <dbReference type="ARBA" id="ARBA00022676"/>
    </source>
</evidence>
<evidence type="ECO:0000256" key="4">
    <source>
        <dbReference type="ARBA" id="ARBA00023027"/>
    </source>
</evidence>
<reference evidence="8" key="1">
    <citation type="journal article" date="2020" name="Stud. Mycol.">
        <title>101 Dothideomycetes genomes: A test case for predicting lifestyles and emergence of pathogens.</title>
        <authorList>
            <person name="Haridas S."/>
            <person name="Albert R."/>
            <person name="Binder M."/>
            <person name="Bloem J."/>
            <person name="LaButti K."/>
            <person name="Salamov A."/>
            <person name="Andreopoulos B."/>
            <person name="Baker S."/>
            <person name="Barry K."/>
            <person name="Bills G."/>
            <person name="Bluhm B."/>
            <person name="Cannon C."/>
            <person name="Castanera R."/>
            <person name="Culley D."/>
            <person name="Daum C."/>
            <person name="Ezra D."/>
            <person name="Gonzalez J."/>
            <person name="Henrissat B."/>
            <person name="Kuo A."/>
            <person name="Liang C."/>
            <person name="Lipzen A."/>
            <person name="Lutzoni F."/>
            <person name="Magnuson J."/>
            <person name="Mondo S."/>
            <person name="Nolan M."/>
            <person name="Ohm R."/>
            <person name="Pangilinan J."/>
            <person name="Park H.-J."/>
            <person name="Ramirez L."/>
            <person name="Alfaro M."/>
            <person name="Sun H."/>
            <person name="Tritt A."/>
            <person name="Yoshinaga Y."/>
            <person name="Zwiers L.-H."/>
            <person name="Turgeon B."/>
            <person name="Goodwin S."/>
            <person name="Spatafora J."/>
            <person name="Crous P."/>
            <person name="Grigoriev I."/>
        </authorList>
    </citation>
    <scope>NUCLEOTIDE SEQUENCE [LARGE SCALE GENOMIC DNA]</scope>
    <source>
        <strain evidence="8">CECT 20119</strain>
    </source>
</reference>
<dbReference type="SUPFAM" id="SSF56399">
    <property type="entry name" value="ADP-ribosylation"/>
    <property type="match status" value="1"/>
</dbReference>
<evidence type="ECO:0000256" key="2">
    <source>
        <dbReference type="ARBA" id="ARBA00022679"/>
    </source>
</evidence>
<evidence type="ECO:0000256" key="5">
    <source>
        <dbReference type="SAM" id="MobiDB-lite"/>
    </source>
</evidence>
<dbReference type="EMBL" id="ML992501">
    <property type="protein sequence ID" value="KAF2227592.1"/>
    <property type="molecule type" value="Genomic_DNA"/>
</dbReference>
<keyword evidence="4" id="KW-0520">NAD</keyword>